<evidence type="ECO:0000256" key="2">
    <source>
        <dbReference type="ARBA" id="ARBA00022448"/>
    </source>
</evidence>
<dbReference type="PANTHER" id="PTHR30290">
    <property type="entry name" value="PERIPLASMIC BINDING COMPONENT OF ABC TRANSPORTER"/>
    <property type="match status" value="1"/>
</dbReference>
<sequence>MISDYDSYSQQEDLKTKLTKHRKMPRLSLFEKTLGVFSPGERLTLYVLTAVLGISALALLGSANALVSVTIPSHGGSLTEGVVGPARFINPLLALSQPDKDLTALVYSGLMRATPEGDLIPDLASQYEISEDGTTYTFTLKSNLTFHDGAPLTSEDVLFTIQRAQNPDVKSSRRADWEGVVAGAPDAQTIVFTLPHAYAPFLENTTLGILPKHLWESVSTEEFAFHPLNTHPVGSGPYRAKAPDTSAAGAVTRYELSSFSRFALGEPYIKKFTFLFFANEEALMSAFNAGRIDSLAGMPPAEVENLTRKDAYIVRAPLPRTFGIFFNQNKNPALADSAVRSALDLAIEKEHIVSEILKGYGAVLDGPIPPGVLGAVQASEPAPLRKGTRESATSSPDGNAEKARAALSRGGWSFDEKEQVWKKKKTALELTLATADEPTLSETAQIVATAWQAAGIKVETHVYPLSELNSVVLRPRNYDAVLFGEVVGRTLDLFAFWHSSQRNDPGLNLALYTNTKADSLLAKARATTNRREREKLYRQFAELVSKDQPAVFLYAPEFIYMVPEGLGGVKLGALTQPSERYLNVYEWYTDTERVWNIFTNKTEE</sequence>
<dbReference type="InterPro" id="IPR000914">
    <property type="entry name" value="SBP_5_dom"/>
</dbReference>
<dbReference type="GO" id="GO:1904680">
    <property type="term" value="F:peptide transmembrane transporter activity"/>
    <property type="evidence" value="ECO:0007669"/>
    <property type="project" value="TreeGrafter"/>
</dbReference>
<dbReference type="EMBL" id="MFLZ01000015">
    <property type="protein sequence ID" value="OGG79992.1"/>
    <property type="molecule type" value="Genomic_DNA"/>
</dbReference>
<keyword evidence="2" id="KW-0813">Transport</keyword>
<dbReference type="SUPFAM" id="SSF53850">
    <property type="entry name" value="Periplasmic binding protein-like II"/>
    <property type="match status" value="1"/>
</dbReference>
<feature type="region of interest" description="Disordered" evidence="4">
    <location>
        <begin position="379"/>
        <end position="408"/>
    </location>
</feature>
<dbReference type="InterPro" id="IPR039424">
    <property type="entry name" value="SBP_5"/>
</dbReference>
<dbReference type="Gene3D" id="3.40.190.10">
    <property type="entry name" value="Periplasmic binding protein-like II"/>
    <property type="match status" value="1"/>
</dbReference>
<comment type="similarity">
    <text evidence="1">Belongs to the bacterial solute-binding protein 5 family.</text>
</comment>
<protein>
    <recommendedName>
        <fullName evidence="5">Solute-binding protein family 5 domain-containing protein</fullName>
    </recommendedName>
</protein>
<dbReference type="InterPro" id="IPR030678">
    <property type="entry name" value="Peptide/Ni-bd"/>
</dbReference>
<dbReference type="PIRSF" id="PIRSF002741">
    <property type="entry name" value="MppA"/>
    <property type="match status" value="1"/>
</dbReference>
<evidence type="ECO:0000313" key="6">
    <source>
        <dbReference type="EMBL" id="OGG79992.1"/>
    </source>
</evidence>
<name>A0A1F6F2C0_9BACT</name>
<dbReference type="STRING" id="1798512.A3A39_01265"/>
<dbReference type="Pfam" id="PF00496">
    <property type="entry name" value="SBP_bac_5"/>
    <property type="match status" value="1"/>
</dbReference>
<dbReference type="Gene3D" id="3.90.76.10">
    <property type="entry name" value="Dipeptide-binding Protein, Domain 1"/>
    <property type="match status" value="1"/>
</dbReference>
<dbReference type="GO" id="GO:0042597">
    <property type="term" value="C:periplasmic space"/>
    <property type="evidence" value="ECO:0007669"/>
    <property type="project" value="UniProtKB-ARBA"/>
</dbReference>
<evidence type="ECO:0000256" key="1">
    <source>
        <dbReference type="ARBA" id="ARBA00005695"/>
    </source>
</evidence>
<reference evidence="6 7" key="1">
    <citation type="journal article" date="2016" name="Nat. Commun.">
        <title>Thousands of microbial genomes shed light on interconnected biogeochemical processes in an aquifer system.</title>
        <authorList>
            <person name="Anantharaman K."/>
            <person name="Brown C.T."/>
            <person name="Hug L.A."/>
            <person name="Sharon I."/>
            <person name="Castelle C.J."/>
            <person name="Probst A.J."/>
            <person name="Thomas B.C."/>
            <person name="Singh A."/>
            <person name="Wilkins M.J."/>
            <person name="Karaoz U."/>
            <person name="Brodie E.L."/>
            <person name="Williams K.H."/>
            <person name="Hubbard S.S."/>
            <person name="Banfield J.F."/>
        </authorList>
    </citation>
    <scope>NUCLEOTIDE SEQUENCE [LARGE SCALE GENOMIC DNA]</scope>
</reference>
<evidence type="ECO:0000313" key="7">
    <source>
        <dbReference type="Proteomes" id="UP000177372"/>
    </source>
</evidence>
<evidence type="ECO:0000259" key="5">
    <source>
        <dbReference type="Pfam" id="PF00496"/>
    </source>
</evidence>
<dbReference type="GO" id="GO:0015833">
    <property type="term" value="P:peptide transport"/>
    <property type="evidence" value="ECO:0007669"/>
    <property type="project" value="TreeGrafter"/>
</dbReference>
<dbReference type="GO" id="GO:0043190">
    <property type="term" value="C:ATP-binding cassette (ABC) transporter complex"/>
    <property type="evidence" value="ECO:0007669"/>
    <property type="project" value="InterPro"/>
</dbReference>
<dbReference type="PANTHER" id="PTHR30290:SF9">
    <property type="entry name" value="OLIGOPEPTIDE-BINDING PROTEIN APPA"/>
    <property type="match status" value="1"/>
</dbReference>
<feature type="domain" description="Solute-binding protein family 5" evidence="5">
    <location>
        <begin position="119"/>
        <end position="486"/>
    </location>
</feature>
<dbReference type="AlphaFoldDB" id="A0A1F6F2C0"/>
<comment type="caution">
    <text evidence="6">The sequence shown here is derived from an EMBL/GenBank/DDBJ whole genome shotgun (WGS) entry which is preliminary data.</text>
</comment>
<gene>
    <name evidence="6" type="ORF">A3A39_01265</name>
</gene>
<organism evidence="6 7">
    <name type="scientific">Candidatus Kaiserbacteria bacterium RIFCSPLOWO2_01_FULL_54_13</name>
    <dbReference type="NCBI Taxonomy" id="1798512"/>
    <lineage>
        <taxon>Bacteria</taxon>
        <taxon>Candidatus Kaiseribacteriota</taxon>
    </lineage>
</organism>
<dbReference type="Proteomes" id="UP000177372">
    <property type="component" value="Unassembled WGS sequence"/>
</dbReference>
<accession>A0A1F6F2C0</accession>
<dbReference type="Gene3D" id="3.10.105.10">
    <property type="entry name" value="Dipeptide-binding Protein, Domain 3"/>
    <property type="match status" value="1"/>
</dbReference>
<proteinExistence type="inferred from homology"/>
<keyword evidence="3" id="KW-0732">Signal</keyword>
<evidence type="ECO:0000256" key="3">
    <source>
        <dbReference type="ARBA" id="ARBA00022729"/>
    </source>
</evidence>
<evidence type="ECO:0000256" key="4">
    <source>
        <dbReference type="SAM" id="MobiDB-lite"/>
    </source>
</evidence>